<evidence type="ECO:0000256" key="1">
    <source>
        <dbReference type="SAM" id="SignalP"/>
    </source>
</evidence>
<keyword evidence="1" id="KW-0732">Signal</keyword>
<evidence type="ECO:0000313" key="2">
    <source>
        <dbReference type="EMBL" id="CAH6580191.1"/>
    </source>
</evidence>
<evidence type="ECO:0000313" key="3">
    <source>
        <dbReference type="Proteomes" id="UP000789647"/>
    </source>
</evidence>
<dbReference type="Proteomes" id="UP000789647">
    <property type="component" value="Chromosome"/>
</dbReference>
<sequence length="153" mass="16680">MKKVLLITGILGGFTSSAVSALNNEQSHYIAEFNKIVANNGKDSENKPVTSTLFLHCDEIKQKLTIDGTSGKVITEVNGVKYSAIMSNPSFPDGMVLPDDVSDADGWDYYFQSASGYLTILTKNNGSVRMRVKTYSNGKETEIERPCKGISKS</sequence>
<feature type="signal peptide" evidence="1">
    <location>
        <begin position="1"/>
        <end position="21"/>
    </location>
</feature>
<dbReference type="AlphaFoldDB" id="A0AAD1X277"/>
<dbReference type="RefSeq" id="WP_193144070.1">
    <property type="nucleotide sequence ID" value="NZ_JACOJU010000003.1"/>
</dbReference>
<proteinExistence type="predicted"/>
<feature type="chain" id="PRO_5041977829" evidence="1">
    <location>
        <begin position="22"/>
        <end position="153"/>
    </location>
</feature>
<organism evidence="2 3">
    <name type="scientific">Citrobacter freundii</name>
    <dbReference type="NCBI Taxonomy" id="546"/>
    <lineage>
        <taxon>Bacteria</taxon>
        <taxon>Pseudomonadati</taxon>
        <taxon>Pseudomonadota</taxon>
        <taxon>Gammaproteobacteria</taxon>
        <taxon>Enterobacterales</taxon>
        <taxon>Enterobacteriaceae</taxon>
        <taxon>Citrobacter</taxon>
        <taxon>Citrobacter freundii complex</taxon>
    </lineage>
</organism>
<reference evidence="2" key="1">
    <citation type="submission" date="2022-05" db="EMBL/GenBank/DDBJ databases">
        <authorList>
            <person name="Alioto T."/>
            <person name="Alioto T."/>
            <person name="Gomez Garrido J."/>
        </authorList>
    </citation>
    <scope>NUCLEOTIDE SEQUENCE</scope>
    <source>
        <strain evidence="2">112</strain>
    </source>
</reference>
<gene>
    <name evidence="2" type="ORF">AI2935V1_1766</name>
</gene>
<accession>A0AAD1X277</accession>
<protein>
    <submittedName>
        <fullName evidence="2">Uncharacterized protein</fullName>
    </submittedName>
</protein>
<dbReference type="EMBL" id="OW995941">
    <property type="protein sequence ID" value="CAH6580191.1"/>
    <property type="molecule type" value="Genomic_DNA"/>
</dbReference>
<name>A0AAD1X277_CITFR</name>